<feature type="region of interest" description="Disordered" evidence="1">
    <location>
        <begin position="58"/>
        <end position="104"/>
    </location>
</feature>
<dbReference type="Proteomes" id="UP000799770">
    <property type="component" value="Unassembled WGS sequence"/>
</dbReference>
<sequence>YTPVPSFSSIAVGGAVSIILKQDQPTGRQVRGIVAEHLTRGDHPRGVKVRLRDGRVGRVQGLVSEEEGRQGEDAGGGGDANLGRDGDASGYQGSRGRGGARGGRSFRHVADVRDEDEYLWDESKGRNLGEYFSNLDLDGRNERGGASGGIMAPASTGETVKCPVCGEFEGDEQAVAHHVEKHF</sequence>
<evidence type="ECO:0000256" key="1">
    <source>
        <dbReference type="SAM" id="MobiDB-lite"/>
    </source>
</evidence>
<name>A0A6A5YL65_9PLEO</name>
<protein>
    <submittedName>
        <fullName evidence="2">Uncharacterized protein</fullName>
    </submittedName>
</protein>
<dbReference type="OrthoDB" id="20105at2759"/>
<evidence type="ECO:0000313" key="3">
    <source>
        <dbReference type="Proteomes" id="UP000799770"/>
    </source>
</evidence>
<dbReference type="PANTHER" id="PTHR40069:SF1">
    <property type="entry name" value="YWBE PROTEIN"/>
    <property type="match status" value="1"/>
</dbReference>
<dbReference type="NCBIfam" id="TIGR03833">
    <property type="entry name" value="YwbE family protein"/>
    <property type="match status" value="1"/>
</dbReference>
<dbReference type="Pfam" id="PF09962">
    <property type="entry name" value="DUF2196"/>
    <property type="match status" value="1"/>
</dbReference>
<gene>
    <name evidence="2" type="ORF">BDV96DRAFT_478403</name>
</gene>
<feature type="non-terminal residue" evidence="2">
    <location>
        <position position="1"/>
    </location>
</feature>
<dbReference type="PANTHER" id="PTHR40069">
    <property type="entry name" value="YWBE PROTEIN"/>
    <property type="match status" value="1"/>
</dbReference>
<feature type="non-terminal residue" evidence="2">
    <location>
        <position position="183"/>
    </location>
</feature>
<accession>A0A6A5YL65</accession>
<proteinExistence type="predicted"/>
<dbReference type="EMBL" id="ML977354">
    <property type="protein sequence ID" value="KAF2107464.1"/>
    <property type="molecule type" value="Genomic_DNA"/>
</dbReference>
<dbReference type="InterPro" id="IPR019240">
    <property type="entry name" value="DUF2196"/>
</dbReference>
<dbReference type="AlphaFoldDB" id="A0A6A5YL65"/>
<keyword evidence="3" id="KW-1185">Reference proteome</keyword>
<organism evidence="2 3">
    <name type="scientific">Lophiotrema nucula</name>
    <dbReference type="NCBI Taxonomy" id="690887"/>
    <lineage>
        <taxon>Eukaryota</taxon>
        <taxon>Fungi</taxon>
        <taxon>Dikarya</taxon>
        <taxon>Ascomycota</taxon>
        <taxon>Pezizomycotina</taxon>
        <taxon>Dothideomycetes</taxon>
        <taxon>Pleosporomycetidae</taxon>
        <taxon>Pleosporales</taxon>
        <taxon>Lophiotremataceae</taxon>
        <taxon>Lophiotrema</taxon>
    </lineage>
</organism>
<evidence type="ECO:0000313" key="2">
    <source>
        <dbReference type="EMBL" id="KAF2107464.1"/>
    </source>
</evidence>
<reference evidence="2" key="1">
    <citation type="journal article" date="2020" name="Stud. Mycol.">
        <title>101 Dothideomycetes genomes: a test case for predicting lifestyles and emergence of pathogens.</title>
        <authorList>
            <person name="Haridas S."/>
            <person name="Albert R."/>
            <person name="Binder M."/>
            <person name="Bloem J."/>
            <person name="Labutti K."/>
            <person name="Salamov A."/>
            <person name="Andreopoulos B."/>
            <person name="Baker S."/>
            <person name="Barry K."/>
            <person name="Bills G."/>
            <person name="Bluhm B."/>
            <person name="Cannon C."/>
            <person name="Castanera R."/>
            <person name="Culley D."/>
            <person name="Daum C."/>
            <person name="Ezra D."/>
            <person name="Gonzalez J."/>
            <person name="Henrissat B."/>
            <person name="Kuo A."/>
            <person name="Liang C."/>
            <person name="Lipzen A."/>
            <person name="Lutzoni F."/>
            <person name="Magnuson J."/>
            <person name="Mondo S."/>
            <person name="Nolan M."/>
            <person name="Ohm R."/>
            <person name="Pangilinan J."/>
            <person name="Park H.-J."/>
            <person name="Ramirez L."/>
            <person name="Alfaro M."/>
            <person name="Sun H."/>
            <person name="Tritt A."/>
            <person name="Yoshinaga Y."/>
            <person name="Zwiers L.-H."/>
            <person name="Turgeon B."/>
            <person name="Goodwin S."/>
            <person name="Spatafora J."/>
            <person name="Crous P."/>
            <person name="Grigoriev I."/>
        </authorList>
    </citation>
    <scope>NUCLEOTIDE SEQUENCE</scope>
    <source>
        <strain evidence="2">CBS 627.86</strain>
    </source>
</reference>
<feature type="compositionally biased region" description="Gly residues" evidence="1">
    <location>
        <begin position="93"/>
        <end position="102"/>
    </location>
</feature>